<reference evidence="2" key="1">
    <citation type="journal article" date="2015" name="Nature">
        <title>Complex archaea that bridge the gap between prokaryotes and eukaryotes.</title>
        <authorList>
            <person name="Spang A."/>
            <person name="Saw J.H."/>
            <person name="Jorgensen S.L."/>
            <person name="Zaremba-Niedzwiedzka K."/>
            <person name="Martijn J."/>
            <person name="Lind A.E."/>
            <person name="van Eijk R."/>
            <person name="Schleper C."/>
            <person name="Guy L."/>
            <person name="Ettema T.J."/>
        </authorList>
    </citation>
    <scope>NUCLEOTIDE SEQUENCE</scope>
</reference>
<proteinExistence type="predicted"/>
<feature type="domain" description="PIN" evidence="1">
    <location>
        <begin position="8"/>
        <end position="140"/>
    </location>
</feature>
<dbReference type="SUPFAM" id="SSF88723">
    <property type="entry name" value="PIN domain-like"/>
    <property type="match status" value="1"/>
</dbReference>
<dbReference type="EMBL" id="LAZR01000778">
    <property type="protein sequence ID" value="KKN58061.1"/>
    <property type="molecule type" value="Genomic_DNA"/>
</dbReference>
<dbReference type="InterPro" id="IPR002716">
    <property type="entry name" value="PIN_dom"/>
</dbReference>
<evidence type="ECO:0000259" key="1">
    <source>
        <dbReference type="Pfam" id="PF01850"/>
    </source>
</evidence>
<organism evidence="2">
    <name type="scientific">marine sediment metagenome</name>
    <dbReference type="NCBI Taxonomy" id="412755"/>
    <lineage>
        <taxon>unclassified sequences</taxon>
        <taxon>metagenomes</taxon>
        <taxon>ecological metagenomes</taxon>
    </lineage>
</organism>
<accession>A0A0F9U9T9</accession>
<gene>
    <name evidence="2" type="ORF">LCGC14_0555770</name>
</gene>
<dbReference type="Gene3D" id="3.40.50.1010">
    <property type="entry name" value="5'-nuclease"/>
    <property type="match status" value="1"/>
</dbReference>
<dbReference type="Pfam" id="PF01850">
    <property type="entry name" value="PIN"/>
    <property type="match status" value="1"/>
</dbReference>
<evidence type="ECO:0000313" key="2">
    <source>
        <dbReference type="EMBL" id="KKN58061.1"/>
    </source>
</evidence>
<dbReference type="AlphaFoldDB" id="A0A0F9U9T9"/>
<protein>
    <recommendedName>
        <fullName evidence="1">PIN domain-containing protein</fullName>
    </recommendedName>
</protein>
<sequence>MMNIKPLVIDTTYILPLFGIKIIELTNFKKITMDLWNNGLKGYTLYLPSVCLMEVLFKLTREYKKSNDVSILNRYTIALPSILSLKSIQIFNPMQNPEASRIAINIRHAGHTDLMDCLIAASATVLKGILLTEDSELSNILKLIPENKDISVWSWRDLIKNIIKSKES</sequence>
<dbReference type="InterPro" id="IPR029060">
    <property type="entry name" value="PIN-like_dom_sf"/>
</dbReference>
<comment type="caution">
    <text evidence="2">The sequence shown here is derived from an EMBL/GenBank/DDBJ whole genome shotgun (WGS) entry which is preliminary data.</text>
</comment>
<name>A0A0F9U9T9_9ZZZZ</name>